<feature type="signal peptide" evidence="1">
    <location>
        <begin position="1"/>
        <end position="20"/>
    </location>
</feature>
<name>A0AAV9PJM6_9PEZI</name>
<dbReference type="GeneID" id="89924020"/>
<evidence type="ECO:0000256" key="1">
    <source>
        <dbReference type="SAM" id="SignalP"/>
    </source>
</evidence>
<comment type="caution">
    <text evidence="2">The sequence shown here is derived from an EMBL/GenBank/DDBJ whole genome shotgun (WGS) entry which is preliminary data.</text>
</comment>
<proteinExistence type="predicted"/>
<evidence type="ECO:0000313" key="3">
    <source>
        <dbReference type="Proteomes" id="UP001337655"/>
    </source>
</evidence>
<reference evidence="2 3" key="1">
    <citation type="submission" date="2023-08" db="EMBL/GenBank/DDBJ databases">
        <title>Black Yeasts Isolated from many extreme environments.</title>
        <authorList>
            <person name="Coleine C."/>
            <person name="Stajich J.E."/>
            <person name="Selbmann L."/>
        </authorList>
    </citation>
    <scope>NUCLEOTIDE SEQUENCE [LARGE SCALE GENOMIC DNA]</scope>
    <source>
        <strain evidence="2 3">CCFEE 5935</strain>
    </source>
</reference>
<dbReference type="AlphaFoldDB" id="A0AAV9PJM6"/>
<protein>
    <submittedName>
        <fullName evidence="2">Uncharacterized protein</fullName>
    </submittedName>
</protein>
<dbReference type="Proteomes" id="UP001337655">
    <property type="component" value="Unassembled WGS sequence"/>
</dbReference>
<keyword evidence="3" id="KW-1185">Reference proteome</keyword>
<accession>A0AAV9PJM6</accession>
<sequence length="121" mass="12964">MPSILKNLALLALLANLSLAATFAQFCNDLLCNEGCGIAVDVNNPGCLTQFGRKSIKFTGKNFNTVNLIASPGSTCDCQTYCEGAIVQNAIFQQDNCFVIRSDPVAQSFRFIDGGCPDDQC</sequence>
<evidence type="ECO:0000313" key="2">
    <source>
        <dbReference type="EMBL" id="KAK5172553.1"/>
    </source>
</evidence>
<organism evidence="2 3">
    <name type="scientific">Saxophila tyrrhenica</name>
    <dbReference type="NCBI Taxonomy" id="1690608"/>
    <lineage>
        <taxon>Eukaryota</taxon>
        <taxon>Fungi</taxon>
        <taxon>Dikarya</taxon>
        <taxon>Ascomycota</taxon>
        <taxon>Pezizomycotina</taxon>
        <taxon>Dothideomycetes</taxon>
        <taxon>Dothideomycetidae</taxon>
        <taxon>Mycosphaerellales</taxon>
        <taxon>Extremaceae</taxon>
        <taxon>Saxophila</taxon>
    </lineage>
</organism>
<dbReference type="EMBL" id="JAVRRT010000004">
    <property type="protein sequence ID" value="KAK5172553.1"/>
    <property type="molecule type" value="Genomic_DNA"/>
</dbReference>
<feature type="chain" id="PRO_5043440700" evidence="1">
    <location>
        <begin position="21"/>
        <end position="121"/>
    </location>
</feature>
<gene>
    <name evidence="2" type="ORF">LTR77_002673</name>
</gene>
<keyword evidence="1" id="KW-0732">Signal</keyword>
<dbReference type="RefSeq" id="XP_064661271.1">
    <property type="nucleotide sequence ID" value="XM_064799932.1"/>
</dbReference>